<evidence type="ECO:0000313" key="4">
    <source>
        <dbReference type="Proteomes" id="UP000000768"/>
    </source>
</evidence>
<dbReference type="Gramene" id="OQU79084">
    <property type="protein sequence ID" value="OQU79084"/>
    <property type="gene ID" value="SORBI_3008G092866"/>
</dbReference>
<dbReference type="EMBL" id="CM000767">
    <property type="protein sequence ID" value="OQU79084.1"/>
    <property type="molecule type" value="Genomic_DNA"/>
</dbReference>
<dbReference type="PANTHER" id="PTHR33026:SF7">
    <property type="entry name" value="OS03G0100275 PROTEIN"/>
    <property type="match status" value="1"/>
</dbReference>
<dbReference type="InParanoid" id="A0A1Z5R5N4"/>
<proteinExistence type="predicted"/>
<reference evidence="4" key="2">
    <citation type="journal article" date="2018" name="Plant J.">
        <title>The Sorghum bicolor reference genome: improved assembly, gene annotations, a transcriptome atlas, and signatures of genome organization.</title>
        <authorList>
            <person name="McCormick R.F."/>
            <person name="Truong S.K."/>
            <person name="Sreedasyam A."/>
            <person name="Jenkins J."/>
            <person name="Shu S."/>
            <person name="Sims D."/>
            <person name="Kennedy M."/>
            <person name="Amirebrahimi M."/>
            <person name="Weers B.D."/>
            <person name="McKinley B."/>
            <person name="Mattison A."/>
            <person name="Morishige D.T."/>
            <person name="Grimwood J."/>
            <person name="Schmutz J."/>
            <person name="Mullet J.E."/>
        </authorList>
    </citation>
    <scope>NUCLEOTIDE SEQUENCE [LARGE SCALE GENOMIC DNA]</scope>
    <source>
        <strain evidence="4">cv. BTx623</strain>
    </source>
</reference>
<feature type="compositionally biased region" description="Low complexity" evidence="1">
    <location>
        <begin position="279"/>
        <end position="299"/>
    </location>
</feature>
<organism evidence="3 4">
    <name type="scientific">Sorghum bicolor</name>
    <name type="common">Sorghum</name>
    <name type="synonym">Sorghum vulgare</name>
    <dbReference type="NCBI Taxonomy" id="4558"/>
    <lineage>
        <taxon>Eukaryota</taxon>
        <taxon>Viridiplantae</taxon>
        <taxon>Streptophyta</taxon>
        <taxon>Embryophyta</taxon>
        <taxon>Tracheophyta</taxon>
        <taxon>Spermatophyta</taxon>
        <taxon>Magnoliopsida</taxon>
        <taxon>Liliopsida</taxon>
        <taxon>Poales</taxon>
        <taxon>Poaceae</taxon>
        <taxon>PACMAD clade</taxon>
        <taxon>Panicoideae</taxon>
        <taxon>Andropogonodae</taxon>
        <taxon>Andropogoneae</taxon>
        <taxon>Sorghinae</taxon>
        <taxon>Sorghum</taxon>
    </lineage>
</organism>
<reference evidence="3 4" key="1">
    <citation type="journal article" date="2009" name="Nature">
        <title>The Sorghum bicolor genome and the diversification of grasses.</title>
        <authorList>
            <person name="Paterson A.H."/>
            <person name="Bowers J.E."/>
            <person name="Bruggmann R."/>
            <person name="Dubchak I."/>
            <person name="Grimwood J."/>
            <person name="Gundlach H."/>
            <person name="Haberer G."/>
            <person name="Hellsten U."/>
            <person name="Mitros T."/>
            <person name="Poliakov A."/>
            <person name="Schmutz J."/>
            <person name="Spannagl M."/>
            <person name="Tang H."/>
            <person name="Wang X."/>
            <person name="Wicker T."/>
            <person name="Bharti A.K."/>
            <person name="Chapman J."/>
            <person name="Feltus F.A."/>
            <person name="Gowik U."/>
            <person name="Grigoriev I.V."/>
            <person name="Lyons E."/>
            <person name="Maher C.A."/>
            <person name="Martis M."/>
            <person name="Narechania A."/>
            <person name="Otillar R.P."/>
            <person name="Penning B.W."/>
            <person name="Salamov A.A."/>
            <person name="Wang Y."/>
            <person name="Zhang L."/>
            <person name="Carpita N.C."/>
            <person name="Freeling M."/>
            <person name="Gingle A.R."/>
            <person name="Hash C.T."/>
            <person name="Keller B."/>
            <person name="Klein P."/>
            <person name="Kresovich S."/>
            <person name="McCann M.C."/>
            <person name="Ming R."/>
            <person name="Peterson D.G."/>
            <person name="Mehboob-ur-Rahman"/>
            <person name="Ware D."/>
            <person name="Westhoff P."/>
            <person name="Mayer K.F."/>
            <person name="Messing J."/>
            <person name="Rokhsar D.S."/>
        </authorList>
    </citation>
    <scope>NUCLEOTIDE SEQUENCE [LARGE SCALE GENOMIC DNA]</scope>
    <source>
        <strain evidence="4">cv. BTx623</strain>
    </source>
</reference>
<dbReference type="Pfam" id="PF04195">
    <property type="entry name" value="Transposase_28"/>
    <property type="match status" value="1"/>
</dbReference>
<dbReference type="Proteomes" id="UP000000768">
    <property type="component" value="Chromosome 8"/>
</dbReference>
<feature type="domain" description="Transposase (putative) gypsy type" evidence="2">
    <location>
        <begin position="62"/>
        <end position="109"/>
    </location>
</feature>
<evidence type="ECO:0000259" key="2">
    <source>
        <dbReference type="Pfam" id="PF04195"/>
    </source>
</evidence>
<feature type="compositionally biased region" description="Acidic residues" evidence="1">
    <location>
        <begin position="381"/>
        <end position="396"/>
    </location>
</feature>
<sequence length="396" mass="43936">MAKGDSKKRAELMAKEWKKSRSNTRSLNDLVGMGPLHNQELRGWRALEGESYPDPRAGEIVGLLLYYEIGICNLHPNSIILISTFIHLCEANVGIEPHFDHFRYLFYLRKKGAVGGSKIVGGVYLNLRDRMKNRYLSCPWNTSLTEWYKKWFYIREEPGSATFCDVGYIPEKRVNWTDRPEYDGQVAELMSLINWSRLDGPGVVGNFLVRRVMPCQRRVHSAYEYAGSQDQTRMCPDGLEKTEVQQLMNELFNFAASNVHPGNVAGQRMAEPTVVVENAAEQTTQEPTEEQPTVVTATETTEEDPAPARTGASTLTMDDEAARTPPPSSVAEEGDRAPTPPPAEETRAPTLARAEASSPKGSPSRGKDPLIPVTMAGGSTEGEEAQATSDDEVEEI</sequence>
<keyword evidence="4" id="KW-1185">Reference proteome</keyword>
<name>A0A1Z5R5N4_SORBI</name>
<evidence type="ECO:0000256" key="1">
    <source>
        <dbReference type="SAM" id="MobiDB-lite"/>
    </source>
</evidence>
<accession>A0A1Z5R5N4</accession>
<dbReference type="AlphaFoldDB" id="A0A1Z5R5N4"/>
<evidence type="ECO:0000313" key="3">
    <source>
        <dbReference type="EMBL" id="OQU79084.1"/>
    </source>
</evidence>
<dbReference type="InterPro" id="IPR007321">
    <property type="entry name" value="Transposase_28"/>
</dbReference>
<feature type="region of interest" description="Disordered" evidence="1">
    <location>
        <begin position="279"/>
        <end position="396"/>
    </location>
</feature>
<dbReference type="OMA" id="CNINARP"/>
<dbReference type="PANTHER" id="PTHR33026">
    <property type="entry name" value="OS06G0360600 PROTEIN"/>
    <property type="match status" value="1"/>
</dbReference>
<gene>
    <name evidence="3" type="ORF">SORBI_3008G092866</name>
</gene>
<protein>
    <recommendedName>
        <fullName evidence="2">Transposase (putative) gypsy type domain-containing protein</fullName>
    </recommendedName>
</protein>